<dbReference type="FunFam" id="3.60.70.12:FF:000001">
    <property type="entry name" value="Arginine biosynthesis bifunctional protein ArgJ, chloroplastic"/>
    <property type="match status" value="1"/>
</dbReference>
<keyword evidence="7 10" id="KW-0808">Transferase</keyword>
<organism evidence="11 12">
    <name type="scientific">Reinekea forsetii</name>
    <dbReference type="NCBI Taxonomy" id="1336806"/>
    <lineage>
        <taxon>Bacteria</taxon>
        <taxon>Pseudomonadati</taxon>
        <taxon>Pseudomonadota</taxon>
        <taxon>Gammaproteobacteria</taxon>
        <taxon>Oceanospirillales</taxon>
        <taxon>Saccharospirillaceae</taxon>
        <taxon>Reinekea</taxon>
    </lineage>
</organism>
<evidence type="ECO:0000256" key="10">
    <source>
        <dbReference type="HAMAP-Rule" id="MF_01106"/>
    </source>
</evidence>
<keyword evidence="5 10" id="KW-0055">Arginine biosynthesis</keyword>
<dbReference type="Gene3D" id="3.10.20.340">
    <property type="entry name" value="ArgJ beta chain, C-terminal domain"/>
    <property type="match status" value="1"/>
</dbReference>
<sequence>MAVGEGFTGTLAPIAGITIGVGCAGIKVVGRRDLVIFELSPGSTIGAVFTQNAFCAAPVQICKEHLSTDKPTRFLVINTGNANAGTGQQGLDDARETCTRLAAHKSVGPEQVLPFSTGVIGEYLPMTALANGLPNALATLATDNWHDAAQGILTTDTRQKGASRQFEYGNETISVTGIAKGSGMIKPNMATMLAFIGTDAAIDQDLLQQITREAATASFNRITVDSDTSTNDACVVIATGKAQAPRVTSATDPLYLHLLKTIKELMLSLAQQIIRDGEGASKFIEVRVEGAQDTEEALAVAFSVADSPLFKTAMSASDANWGRILMAVGKTKMERLDVNLVDVYLGAVQIVRAGQRAQGYTEAQGAEVVAREEISVRIVLNRGDFNESVWTSDLSHEYVRINAEYRS</sequence>
<dbReference type="EMBL" id="CP011797">
    <property type="protein sequence ID" value="ATX77786.1"/>
    <property type="molecule type" value="Genomic_DNA"/>
</dbReference>
<dbReference type="PANTHER" id="PTHR23100:SF0">
    <property type="entry name" value="ARGININE BIOSYNTHESIS BIFUNCTIONAL PROTEIN ARGJ, MITOCHONDRIAL"/>
    <property type="match status" value="1"/>
</dbReference>
<keyword evidence="12" id="KW-1185">Reference proteome</keyword>
<feature type="site" description="Cleavage; by autolysis" evidence="10">
    <location>
        <begin position="190"/>
        <end position="191"/>
    </location>
</feature>
<feature type="site" description="Involved in the stabilization of negative charge on the oxyanion by the formation of the oxyanion hole" evidence="10">
    <location>
        <position position="117"/>
    </location>
</feature>
<protein>
    <recommendedName>
        <fullName evidence="10">Arginine biosynthesis bifunctional protein ArgJ</fullName>
    </recommendedName>
    <domain>
        <recommendedName>
            <fullName evidence="10">Glutamate N-acetyltransferase</fullName>
            <ecNumber evidence="10">2.3.1.35</ecNumber>
        </recommendedName>
        <alternativeName>
            <fullName evidence="10">Ornithine acetyltransferase</fullName>
            <shortName evidence="10">OATase</shortName>
        </alternativeName>
        <alternativeName>
            <fullName evidence="10">Ornithine transacetylase</fullName>
        </alternativeName>
    </domain>
    <domain>
        <recommendedName>
            <fullName evidence="10">Amino-acid acetyltransferase</fullName>
            <ecNumber evidence="10">2.3.1.1</ecNumber>
        </recommendedName>
        <alternativeName>
            <fullName evidence="10">N-acetylglutamate synthase</fullName>
            <shortName evidence="10">AGSase</shortName>
        </alternativeName>
    </domain>
    <component>
        <recommendedName>
            <fullName evidence="10">Arginine biosynthesis bifunctional protein ArgJ alpha chain</fullName>
        </recommendedName>
    </component>
    <component>
        <recommendedName>
            <fullName evidence="10">Arginine biosynthesis bifunctional protein ArgJ beta chain</fullName>
        </recommendedName>
    </component>
</protein>
<dbReference type="RefSeq" id="WP_100258015.1">
    <property type="nucleotide sequence ID" value="NZ_CP011797.1"/>
</dbReference>
<dbReference type="EC" id="2.3.1.35" evidence="10"/>
<evidence type="ECO:0000256" key="2">
    <source>
        <dbReference type="ARBA" id="ARBA00006774"/>
    </source>
</evidence>
<evidence type="ECO:0000256" key="7">
    <source>
        <dbReference type="ARBA" id="ARBA00022679"/>
    </source>
</evidence>
<name>A0A2K8KZJ1_9GAMM</name>
<feature type="binding site" evidence="10">
    <location>
        <position position="278"/>
    </location>
    <ligand>
        <name>substrate</name>
    </ligand>
</feature>
<feature type="binding site" evidence="10">
    <location>
        <position position="180"/>
    </location>
    <ligand>
        <name>substrate</name>
    </ligand>
</feature>
<dbReference type="EC" id="2.3.1.1" evidence="10"/>
<evidence type="ECO:0000256" key="5">
    <source>
        <dbReference type="ARBA" id="ARBA00022571"/>
    </source>
</evidence>
<proteinExistence type="inferred from homology"/>
<evidence type="ECO:0000256" key="6">
    <source>
        <dbReference type="ARBA" id="ARBA00022605"/>
    </source>
</evidence>
<evidence type="ECO:0000313" key="12">
    <source>
        <dbReference type="Proteomes" id="UP000229757"/>
    </source>
</evidence>
<evidence type="ECO:0000256" key="9">
    <source>
        <dbReference type="ARBA" id="ARBA00023315"/>
    </source>
</evidence>
<feature type="chain" id="PRO_5023408009" description="Arginine biosynthesis bifunctional protein ArgJ beta chain" evidence="10">
    <location>
        <begin position="191"/>
        <end position="407"/>
    </location>
</feature>
<evidence type="ECO:0000256" key="1">
    <source>
        <dbReference type="ARBA" id="ARBA00004496"/>
    </source>
</evidence>
<dbReference type="InterPro" id="IPR016117">
    <property type="entry name" value="ArgJ-like_dom_sf"/>
</dbReference>
<dbReference type="GO" id="GO:0006526">
    <property type="term" value="P:L-arginine biosynthetic process"/>
    <property type="evidence" value="ECO:0007669"/>
    <property type="project" value="UniProtKB-UniRule"/>
</dbReference>
<dbReference type="FunFam" id="3.10.20.340:FF:000003">
    <property type="entry name" value="Arginine biosynthesis bifunctional protein ArgJ"/>
    <property type="match status" value="1"/>
</dbReference>
<comment type="catalytic activity">
    <reaction evidence="10">
        <text>L-glutamate + acetyl-CoA = N-acetyl-L-glutamate + CoA + H(+)</text>
        <dbReference type="Rhea" id="RHEA:24292"/>
        <dbReference type="ChEBI" id="CHEBI:15378"/>
        <dbReference type="ChEBI" id="CHEBI:29985"/>
        <dbReference type="ChEBI" id="CHEBI:44337"/>
        <dbReference type="ChEBI" id="CHEBI:57287"/>
        <dbReference type="ChEBI" id="CHEBI:57288"/>
        <dbReference type="EC" id="2.3.1.1"/>
    </reaction>
</comment>
<dbReference type="Proteomes" id="UP000229757">
    <property type="component" value="Chromosome"/>
</dbReference>
<dbReference type="GO" id="GO:0004042">
    <property type="term" value="F:L-glutamate N-acetyltransferase activity"/>
    <property type="evidence" value="ECO:0007669"/>
    <property type="project" value="UniProtKB-UniRule"/>
</dbReference>
<feature type="binding site" evidence="10">
    <location>
        <position position="191"/>
    </location>
    <ligand>
        <name>substrate</name>
    </ligand>
</feature>
<dbReference type="InterPro" id="IPR002813">
    <property type="entry name" value="Arg_biosynth_ArgJ"/>
</dbReference>
<dbReference type="SUPFAM" id="SSF56266">
    <property type="entry name" value="DmpA/ArgJ-like"/>
    <property type="match status" value="1"/>
</dbReference>
<comment type="pathway">
    <text evidence="10">Amino-acid biosynthesis; L-arginine biosynthesis; L-ornithine and N-acetyl-L-glutamate from L-glutamate and N(2)-acetyl-L-ornithine (cyclic): step 1/1.</text>
</comment>
<keyword evidence="4 10" id="KW-0963">Cytoplasm</keyword>
<evidence type="ECO:0000256" key="3">
    <source>
        <dbReference type="ARBA" id="ARBA00011475"/>
    </source>
</evidence>
<feature type="binding site" evidence="10">
    <location>
        <position position="154"/>
    </location>
    <ligand>
        <name>substrate</name>
    </ligand>
</feature>
<comment type="catalytic activity">
    <reaction evidence="10">
        <text>N(2)-acetyl-L-ornithine + L-glutamate = N-acetyl-L-glutamate + L-ornithine</text>
        <dbReference type="Rhea" id="RHEA:15349"/>
        <dbReference type="ChEBI" id="CHEBI:29985"/>
        <dbReference type="ChEBI" id="CHEBI:44337"/>
        <dbReference type="ChEBI" id="CHEBI:46911"/>
        <dbReference type="ChEBI" id="CHEBI:57805"/>
        <dbReference type="EC" id="2.3.1.35"/>
    </reaction>
</comment>
<comment type="function">
    <text evidence="10">Catalyzes two activities which are involved in the cyclic version of arginine biosynthesis: the synthesis of N-acetylglutamate from glutamate and acetyl-CoA as the acetyl donor, and of ornithine by transacetylation between N(2)-acetylornithine and glutamate.</text>
</comment>
<evidence type="ECO:0000256" key="8">
    <source>
        <dbReference type="ARBA" id="ARBA00022813"/>
    </source>
</evidence>
<comment type="similarity">
    <text evidence="2 10">Belongs to the ArgJ family.</text>
</comment>
<feature type="binding site" evidence="10">
    <location>
        <position position="407"/>
    </location>
    <ligand>
        <name>substrate</name>
    </ligand>
</feature>
<accession>A0A2K8KZJ1</accession>
<feature type="site" description="Involved in the stabilization of negative charge on the oxyanion by the formation of the oxyanion hole" evidence="10">
    <location>
        <position position="118"/>
    </location>
</feature>
<reference evidence="11 12" key="1">
    <citation type="journal article" date="2017" name="Environ. Microbiol.">
        <title>Genomic and physiological analyses of 'Reinekea forsetii' reveal a versatile opportunistic lifestyle during spring algae blooms.</title>
        <authorList>
            <person name="Avci B."/>
            <person name="Hahnke R.L."/>
            <person name="Chafee M."/>
            <person name="Fischer T."/>
            <person name="Gruber-Vodicka H."/>
            <person name="Tegetmeyer H.E."/>
            <person name="Harder J."/>
            <person name="Fuchs B.M."/>
            <person name="Amann R.I."/>
            <person name="Teeling H."/>
        </authorList>
    </citation>
    <scope>NUCLEOTIDE SEQUENCE [LARGE SCALE GENOMIC DNA]</scope>
    <source>
        <strain evidence="11 12">Hel1_31_D35</strain>
    </source>
</reference>
<dbReference type="GO" id="GO:0006592">
    <property type="term" value="P:ornithine biosynthetic process"/>
    <property type="evidence" value="ECO:0007669"/>
    <property type="project" value="TreeGrafter"/>
</dbReference>
<keyword evidence="10" id="KW-0511">Multifunctional enzyme</keyword>
<evidence type="ECO:0000313" key="11">
    <source>
        <dbReference type="EMBL" id="ATX77786.1"/>
    </source>
</evidence>
<comment type="pathway">
    <text evidence="10">Amino-acid biosynthesis; L-arginine biosynthesis; N(2)-acetyl-L-ornithine from L-glutamate: step 1/4.</text>
</comment>
<dbReference type="CDD" id="cd02152">
    <property type="entry name" value="OAT"/>
    <property type="match status" value="1"/>
</dbReference>
<keyword evidence="6 10" id="KW-0028">Amino-acid biosynthesis</keyword>
<keyword evidence="8 10" id="KW-0068">Autocatalytic cleavage</keyword>
<dbReference type="Pfam" id="PF01960">
    <property type="entry name" value="ArgJ"/>
    <property type="match status" value="1"/>
</dbReference>
<feature type="chain" id="PRO_5023408011" description="Arginine biosynthesis bifunctional protein ArgJ alpha chain" evidence="10">
    <location>
        <begin position="1"/>
        <end position="190"/>
    </location>
</feature>
<evidence type="ECO:0000256" key="4">
    <source>
        <dbReference type="ARBA" id="ARBA00022490"/>
    </source>
</evidence>
<dbReference type="KEGG" id="rfo:REIFOR_02662"/>
<feature type="binding site" evidence="10">
    <location>
        <position position="402"/>
    </location>
    <ligand>
        <name>substrate</name>
    </ligand>
</feature>
<feature type="active site" description="Nucleophile" evidence="10">
    <location>
        <position position="191"/>
    </location>
</feature>
<dbReference type="NCBIfam" id="NF003802">
    <property type="entry name" value="PRK05388.1"/>
    <property type="match status" value="1"/>
</dbReference>
<dbReference type="UniPathway" id="UPA00068">
    <property type="reaction ID" value="UER00106"/>
</dbReference>
<dbReference type="GO" id="GO:0004358">
    <property type="term" value="F:L-glutamate N-acetyltransferase activity, acting on acetyl-L-ornithine as donor"/>
    <property type="evidence" value="ECO:0007669"/>
    <property type="project" value="UniProtKB-UniRule"/>
</dbReference>
<dbReference type="Gene3D" id="3.60.70.12">
    <property type="entry name" value="L-amino peptidase D-ALA esterase/amidase"/>
    <property type="match status" value="1"/>
</dbReference>
<dbReference type="OrthoDB" id="9804242at2"/>
<comment type="subunit">
    <text evidence="3 10">Heterotetramer of two alpha and two beta chains.</text>
</comment>
<dbReference type="GO" id="GO:0005737">
    <property type="term" value="C:cytoplasm"/>
    <property type="evidence" value="ECO:0007669"/>
    <property type="project" value="UniProtKB-SubCell"/>
</dbReference>
<comment type="subcellular location">
    <subcellularLocation>
        <location evidence="1 10">Cytoplasm</location>
    </subcellularLocation>
</comment>
<dbReference type="PANTHER" id="PTHR23100">
    <property type="entry name" value="ARGININE BIOSYNTHESIS BIFUNCTIONAL PROTEIN ARGJ"/>
    <property type="match status" value="1"/>
</dbReference>
<dbReference type="NCBIfam" id="TIGR00120">
    <property type="entry name" value="ArgJ"/>
    <property type="match status" value="1"/>
</dbReference>
<dbReference type="HAMAP" id="MF_01106">
    <property type="entry name" value="ArgJ"/>
    <property type="match status" value="1"/>
</dbReference>
<dbReference type="AlphaFoldDB" id="A0A2K8KZJ1"/>
<dbReference type="InterPro" id="IPR042195">
    <property type="entry name" value="ArgJ_beta_C"/>
</dbReference>
<gene>
    <name evidence="10" type="primary">argJ</name>
    <name evidence="11" type="ORF">REIFOR_02662</name>
</gene>
<keyword evidence="9 10" id="KW-0012">Acyltransferase</keyword>